<evidence type="ECO:0000313" key="1">
    <source>
        <dbReference type="EMBL" id="EPU39245.1"/>
    </source>
</evidence>
<reference evidence="1 2" key="1">
    <citation type="submission" date="2012-07" db="EMBL/GenBank/DDBJ databases">
        <authorList>
            <person name="Moroni P."/>
            <person name="Richards V.P."/>
            <person name="Durkin S.A.S."/>
            <person name="Kim M."/>
            <person name="Pavinski Bitar P.D."/>
            <person name="Stanhope M.J."/>
            <person name="Town C.D."/>
            <person name="Zadoks R.N."/>
            <person name="Venter J.C."/>
        </authorList>
    </citation>
    <scope>NUCLEOTIDE SEQUENCE [LARGE SCALE GENOMIC DNA]</scope>
    <source>
        <strain evidence="1 2">MRI Z1-216</strain>
    </source>
</reference>
<comment type="caution">
    <text evidence="1">The sequence shown here is derived from an EMBL/GenBank/DDBJ whole genome shotgun (WGS) entry which is preliminary data.</text>
</comment>
<dbReference type="EMBL" id="ALSF01000066">
    <property type="protein sequence ID" value="EPU39245.1"/>
    <property type="molecule type" value="Genomic_DNA"/>
</dbReference>
<dbReference type="Gene3D" id="3.40.50.11110">
    <property type="entry name" value="Sialyltransferase, C-terminal GT-B Rossman nucleotide-binding domain"/>
    <property type="match status" value="1"/>
</dbReference>
<evidence type="ECO:0000313" key="2">
    <source>
        <dbReference type="Proteomes" id="UP000015176"/>
    </source>
</evidence>
<dbReference type="AlphaFoldDB" id="A0AAD3A3S0"/>
<dbReference type="InterPro" id="IPR012477">
    <property type="entry name" value="Glyco_transf_52"/>
</dbReference>
<protein>
    <submittedName>
        <fullName evidence="1">Alpha-2,3-N-acetylneuraminyltransferase</fullName>
    </submittedName>
</protein>
<gene>
    <name evidence="1" type="ORF">SAG0164_04715</name>
</gene>
<name>A0AAD3A3S0_STRAG</name>
<accession>A0AAD3A3S0</accession>
<proteinExistence type="predicted"/>
<organism evidence="1 2">
    <name type="scientific">Streptococcus agalactiae MRI Z1-216</name>
    <dbReference type="NCBI Taxonomy" id="1154879"/>
    <lineage>
        <taxon>Bacteria</taxon>
        <taxon>Bacillati</taxon>
        <taxon>Bacillota</taxon>
        <taxon>Bacilli</taxon>
        <taxon>Lactobacillales</taxon>
        <taxon>Streptococcaceae</taxon>
        <taxon>Streptococcus</taxon>
    </lineage>
</organism>
<dbReference type="Proteomes" id="UP000015176">
    <property type="component" value="Unassembled WGS sequence"/>
</dbReference>
<dbReference type="RefSeq" id="WP_000782627.1">
    <property type="nucleotide sequence ID" value="NZ_ALSF01000066.1"/>
</dbReference>
<sequence length="309" mass="36451">MKMKNIYICYTLYHLLISLCKRDLFGKIIILTTRINNYAIYKRRIEKLFPEIPVLIVDDSDYSKKYKLFYPKRIKQELFSITNGNKIHIYNDYTQLGYFFHRNAIPYHLMEDGYNSLKHPTSIAPDGLCDKIKGKITNTPRYHGFSKYCKTIEVSSLKDLPTDERMSKFIEKPKDGLFSDLDNKTKESILKIFDIASIDIEIASPSALILTQPLEEHFKSQEEIYQFYKSIVEEYIDKGYHIYIKVHPRDNIDYSNLNATVIQRNIPIELFDFLENIKFDVGITYFSTALDFLNCVNKKIFLYNIKDIK</sequence>
<dbReference type="Pfam" id="PF07922">
    <property type="entry name" value="Glyco_transf_52"/>
    <property type="match status" value="1"/>
</dbReference>